<keyword evidence="2" id="KW-0804">Transcription</keyword>
<dbReference type="InterPro" id="IPR059002">
    <property type="entry name" value="IBH1_N"/>
</dbReference>
<keyword evidence="1" id="KW-0805">Transcription regulation</keyword>
<name>A0A8J4VLM1_9ROSI</name>
<dbReference type="AlphaFoldDB" id="A0A8J4VLM1"/>
<reference evidence="4" key="1">
    <citation type="submission" date="2020-03" db="EMBL/GenBank/DDBJ databases">
        <title>Castanea mollissima Vanexum genome sequencing.</title>
        <authorList>
            <person name="Staton M."/>
        </authorList>
    </citation>
    <scope>NUCLEOTIDE SEQUENCE</scope>
    <source>
        <tissue evidence="4">Leaf</tissue>
    </source>
</reference>
<organism evidence="4 5">
    <name type="scientific">Castanea mollissima</name>
    <name type="common">Chinese chestnut</name>
    <dbReference type="NCBI Taxonomy" id="60419"/>
    <lineage>
        <taxon>Eukaryota</taxon>
        <taxon>Viridiplantae</taxon>
        <taxon>Streptophyta</taxon>
        <taxon>Embryophyta</taxon>
        <taxon>Tracheophyta</taxon>
        <taxon>Spermatophyta</taxon>
        <taxon>Magnoliopsida</taxon>
        <taxon>eudicotyledons</taxon>
        <taxon>Gunneridae</taxon>
        <taxon>Pentapetalae</taxon>
        <taxon>rosids</taxon>
        <taxon>fabids</taxon>
        <taxon>Fagales</taxon>
        <taxon>Fagaceae</taxon>
        <taxon>Castanea</taxon>
    </lineage>
</organism>
<gene>
    <name evidence="4" type="ORF">CMV_013778</name>
</gene>
<dbReference type="PANTHER" id="PTHR33124">
    <property type="entry name" value="TRANSCRIPTION FACTOR IBH1-LIKE 1"/>
    <property type="match status" value="1"/>
</dbReference>
<evidence type="ECO:0000259" key="3">
    <source>
        <dbReference type="Pfam" id="PF26576"/>
    </source>
</evidence>
<evidence type="ECO:0000313" key="4">
    <source>
        <dbReference type="EMBL" id="KAF3961615.1"/>
    </source>
</evidence>
<proteinExistence type="predicted"/>
<dbReference type="GO" id="GO:0006355">
    <property type="term" value="P:regulation of DNA-templated transcription"/>
    <property type="evidence" value="ECO:0007669"/>
    <property type="project" value="InterPro"/>
</dbReference>
<dbReference type="EMBL" id="JRKL02001866">
    <property type="protein sequence ID" value="KAF3961615.1"/>
    <property type="molecule type" value="Genomic_DNA"/>
</dbReference>
<keyword evidence="5" id="KW-1185">Reference proteome</keyword>
<dbReference type="Proteomes" id="UP000737018">
    <property type="component" value="Unassembled WGS sequence"/>
</dbReference>
<comment type="caution">
    <text evidence="4">The sequence shown here is derived from an EMBL/GenBank/DDBJ whole genome shotgun (WGS) entry which is preliminary data.</text>
</comment>
<feature type="domain" description="IBH1-like N-terminal" evidence="3">
    <location>
        <begin position="11"/>
        <end position="75"/>
    </location>
</feature>
<evidence type="ECO:0000313" key="5">
    <source>
        <dbReference type="Proteomes" id="UP000737018"/>
    </source>
</evidence>
<evidence type="ECO:0000256" key="1">
    <source>
        <dbReference type="ARBA" id="ARBA00023015"/>
    </source>
</evidence>
<dbReference type="InterPro" id="IPR044660">
    <property type="entry name" value="IBH1-like"/>
</dbReference>
<dbReference type="Pfam" id="PF26576">
    <property type="entry name" value="IBH1_N"/>
    <property type="match status" value="1"/>
</dbReference>
<protein>
    <recommendedName>
        <fullName evidence="3">IBH1-like N-terminal domain-containing protein</fullName>
    </recommendedName>
</protein>
<evidence type="ECO:0000256" key="2">
    <source>
        <dbReference type="ARBA" id="ARBA00023163"/>
    </source>
</evidence>
<dbReference type="OrthoDB" id="1922093at2759"/>
<sequence length="203" mass="22918">MRISARMRHPSSLKQEFLKKWIMGLQRCGFSSKKSMSVMERKKAIKLSADLAMASTRNGTTCWSRALIAKASRNHESKILAEQILGPESQSLKKASSTMPPVICSRRIRSKKILKRSCSSHVRRVRKFALSQKVLSANSVAKRLVQKRTNILKSLVPGGEYMDDISLIEETLDYIAYLRAQVDVMRCVASATELEYEGEKNPI</sequence>
<accession>A0A8J4VLM1</accession>
<dbReference type="PANTHER" id="PTHR33124:SF5">
    <property type="entry name" value="TRANSCRIPTION FACTOR IBH1-LIKE 1"/>
    <property type="match status" value="1"/>
</dbReference>